<protein>
    <submittedName>
        <fullName evidence="1">Uncharacterized protein</fullName>
    </submittedName>
</protein>
<proteinExistence type="predicted"/>
<name>T0K6D5_COLGC</name>
<evidence type="ECO:0000313" key="2">
    <source>
        <dbReference type="Proteomes" id="UP000015530"/>
    </source>
</evidence>
<dbReference type="AlphaFoldDB" id="T0K6D5"/>
<sequence length="32" mass="3885">MCLQLFDQFITLISSITKDDRIFYFKRSNRIA</sequence>
<dbReference type="Proteomes" id="UP000015530">
    <property type="component" value="Unassembled WGS sequence"/>
</dbReference>
<comment type="caution">
    <text evidence="1">The sequence shown here is derived from an EMBL/GenBank/DDBJ whole genome shotgun (WGS) entry which is preliminary data.</text>
</comment>
<reference evidence="2" key="1">
    <citation type="journal article" date="2013" name="Mol. Plant Microbe Interact.">
        <title>Global aspects of pacC regulation of pathogenicity genes in Colletotrichum gloeosporioides as revealed by transcriptome analysis.</title>
        <authorList>
            <person name="Alkan N."/>
            <person name="Meng X."/>
            <person name="Friedlander G."/>
            <person name="Reuveni E."/>
            <person name="Sukno S."/>
            <person name="Sherman A."/>
            <person name="Thon M."/>
            <person name="Fluhr R."/>
            <person name="Prusky D."/>
        </authorList>
    </citation>
    <scope>NUCLEOTIDE SEQUENCE [LARGE SCALE GENOMIC DNA]</scope>
    <source>
        <strain evidence="2">Cg-14</strain>
    </source>
</reference>
<accession>T0K6D5</accession>
<organism evidence="1 2">
    <name type="scientific">Colletotrichum gloeosporioides (strain Cg-14)</name>
    <name type="common">Anthracnose fungus</name>
    <name type="synonym">Glomerella cingulata</name>
    <dbReference type="NCBI Taxonomy" id="1237896"/>
    <lineage>
        <taxon>Eukaryota</taxon>
        <taxon>Fungi</taxon>
        <taxon>Dikarya</taxon>
        <taxon>Ascomycota</taxon>
        <taxon>Pezizomycotina</taxon>
        <taxon>Sordariomycetes</taxon>
        <taxon>Hypocreomycetidae</taxon>
        <taxon>Glomerellales</taxon>
        <taxon>Glomerellaceae</taxon>
        <taxon>Colletotrichum</taxon>
        <taxon>Colletotrichum gloeosporioides species complex</taxon>
    </lineage>
</organism>
<gene>
    <name evidence="1" type="ORF">CGLO_12239</name>
</gene>
<dbReference type="HOGENOM" id="CLU_3392254_0_0_1"/>
<evidence type="ECO:0000313" key="1">
    <source>
        <dbReference type="EMBL" id="EQB48523.1"/>
    </source>
</evidence>
<dbReference type="EMBL" id="AMYD01002590">
    <property type="protein sequence ID" value="EQB48523.1"/>
    <property type="molecule type" value="Genomic_DNA"/>
</dbReference>